<dbReference type="EMBL" id="DMND01000219">
    <property type="protein sequence ID" value="HAN29247.1"/>
    <property type="molecule type" value="Genomic_DNA"/>
</dbReference>
<name>A0A3C1KRF8_9GAMM</name>
<organism evidence="1 2">
    <name type="scientific">Haliea salexigens</name>
    <dbReference type="NCBI Taxonomy" id="287487"/>
    <lineage>
        <taxon>Bacteria</taxon>
        <taxon>Pseudomonadati</taxon>
        <taxon>Pseudomonadota</taxon>
        <taxon>Gammaproteobacteria</taxon>
        <taxon>Cellvibrionales</taxon>
        <taxon>Halieaceae</taxon>
        <taxon>Haliea</taxon>
    </lineage>
</organism>
<comment type="caution">
    <text evidence="1">The sequence shown here is derived from an EMBL/GenBank/DDBJ whole genome shotgun (WGS) entry which is preliminary data.</text>
</comment>
<evidence type="ECO:0000313" key="1">
    <source>
        <dbReference type="EMBL" id="HAN29247.1"/>
    </source>
</evidence>
<sequence>GDTGEYILGQAIADGTTEVARWLDERQAQQFDAIYVDPGMTVSLHITEQLAIDYDPKGRRVNHLADRQGGYRALD</sequence>
<protein>
    <submittedName>
        <fullName evidence="1">TIGR03752 family integrating conjugative element protein</fullName>
    </submittedName>
</protein>
<dbReference type="AlphaFoldDB" id="A0A3C1KRF8"/>
<reference evidence="1 2" key="1">
    <citation type="journal article" date="2018" name="Nat. Biotechnol.">
        <title>A standardized bacterial taxonomy based on genome phylogeny substantially revises the tree of life.</title>
        <authorList>
            <person name="Parks D.H."/>
            <person name="Chuvochina M."/>
            <person name="Waite D.W."/>
            <person name="Rinke C."/>
            <person name="Skarshewski A."/>
            <person name="Chaumeil P.A."/>
            <person name="Hugenholtz P."/>
        </authorList>
    </citation>
    <scope>NUCLEOTIDE SEQUENCE [LARGE SCALE GENOMIC DNA]</scope>
    <source>
        <strain evidence="1">UBA9158</strain>
    </source>
</reference>
<feature type="non-terminal residue" evidence="1">
    <location>
        <position position="1"/>
    </location>
</feature>
<dbReference type="Proteomes" id="UP000259273">
    <property type="component" value="Unassembled WGS sequence"/>
</dbReference>
<proteinExistence type="predicted"/>
<gene>
    <name evidence="1" type="ORF">DCP75_16305</name>
</gene>
<accession>A0A3C1KRF8</accession>
<evidence type="ECO:0000313" key="2">
    <source>
        <dbReference type="Proteomes" id="UP000259273"/>
    </source>
</evidence>